<organism evidence="1 2">
    <name type="scientific">Aspergillus sclerotialis</name>
    <dbReference type="NCBI Taxonomy" id="2070753"/>
    <lineage>
        <taxon>Eukaryota</taxon>
        <taxon>Fungi</taxon>
        <taxon>Dikarya</taxon>
        <taxon>Ascomycota</taxon>
        <taxon>Pezizomycotina</taxon>
        <taxon>Eurotiomycetes</taxon>
        <taxon>Eurotiomycetidae</taxon>
        <taxon>Eurotiales</taxon>
        <taxon>Aspergillaceae</taxon>
        <taxon>Aspergillus</taxon>
        <taxon>Aspergillus subgen. Polypaecilum</taxon>
    </lineage>
</organism>
<dbReference type="EMBL" id="MVGC01002236">
    <property type="protein sequence ID" value="RJE16901.1"/>
    <property type="molecule type" value="Genomic_DNA"/>
</dbReference>
<reference evidence="2" key="1">
    <citation type="submission" date="2017-02" db="EMBL/GenBank/DDBJ databases">
        <authorList>
            <person name="Tafer H."/>
            <person name="Lopandic K."/>
        </authorList>
    </citation>
    <scope>NUCLEOTIDE SEQUENCE [LARGE SCALE GENOMIC DNA]</scope>
    <source>
        <strain evidence="2">CBS 366.77</strain>
    </source>
</reference>
<proteinExistence type="predicted"/>
<evidence type="ECO:0000313" key="1">
    <source>
        <dbReference type="EMBL" id="RJE16901.1"/>
    </source>
</evidence>
<keyword evidence="2" id="KW-1185">Reference proteome</keyword>
<dbReference type="AlphaFoldDB" id="A0A3A2ZI28"/>
<accession>A0A3A2ZI28</accession>
<gene>
    <name evidence="1" type="ORF">PHISCL_10762</name>
</gene>
<comment type="caution">
    <text evidence="1">The sequence shown here is derived from an EMBL/GenBank/DDBJ whole genome shotgun (WGS) entry which is preliminary data.</text>
</comment>
<protein>
    <submittedName>
        <fullName evidence="1">Uncharacterized protein</fullName>
    </submittedName>
</protein>
<sequence>VTKPAGSFHSADLAADIGLKVFNSLVITQTPAPSEISQYIVEINTTSVKDPRSMPNAWQYLIVLSSRRFRRPPWGDGETDLVLSSESTFTAALDESLGCSSGSAAATVASSTAA</sequence>
<feature type="non-terminal residue" evidence="1">
    <location>
        <position position="1"/>
    </location>
</feature>
<name>A0A3A2ZI28_9EURO</name>
<dbReference type="Proteomes" id="UP000266188">
    <property type="component" value="Unassembled WGS sequence"/>
</dbReference>
<evidence type="ECO:0000313" key="2">
    <source>
        <dbReference type="Proteomes" id="UP000266188"/>
    </source>
</evidence>